<dbReference type="GO" id="GO:0006629">
    <property type="term" value="P:lipid metabolic process"/>
    <property type="evidence" value="ECO:0007669"/>
    <property type="project" value="InterPro"/>
</dbReference>
<feature type="chain" id="PRO_5040248775" description="Lecithin-cholesterol acyltransferase-like 1" evidence="1">
    <location>
        <begin position="26"/>
        <end position="437"/>
    </location>
</feature>
<evidence type="ECO:0008006" key="4">
    <source>
        <dbReference type="Google" id="ProtNLM"/>
    </source>
</evidence>
<evidence type="ECO:0000313" key="2">
    <source>
        <dbReference type="EMBL" id="VAI40394.1"/>
    </source>
</evidence>
<organism evidence="2 3">
    <name type="scientific">Triticum turgidum subsp. durum</name>
    <name type="common">Durum wheat</name>
    <name type="synonym">Triticum durum</name>
    <dbReference type="NCBI Taxonomy" id="4567"/>
    <lineage>
        <taxon>Eukaryota</taxon>
        <taxon>Viridiplantae</taxon>
        <taxon>Streptophyta</taxon>
        <taxon>Embryophyta</taxon>
        <taxon>Tracheophyta</taxon>
        <taxon>Spermatophyta</taxon>
        <taxon>Magnoliopsida</taxon>
        <taxon>Liliopsida</taxon>
        <taxon>Poales</taxon>
        <taxon>Poaceae</taxon>
        <taxon>BOP clade</taxon>
        <taxon>Pooideae</taxon>
        <taxon>Triticodae</taxon>
        <taxon>Triticeae</taxon>
        <taxon>Triticinae</taxon>
        <taxon>Triticum</taxon>
    </lineage>
</organism>
<dbReference type="AlphaFoldDB" id="A0A9R0XP22"/>
<keyword evidence="1" id="KW-0732">Signal</keyword>
<dbReference type="Pfam" id="PF02450">
    <property type="entry name" value="LCAT"/>
    <property type="match status" value="1"/>
</dbReference>
<name>A0A9R0XP22_TRITD</name>
<protein>
    <recommendedName>
        <fullName evidence="4">Lecithin-cholesterol acyltransferase-like 1</fullName>
    </recommendedName>
</protein>
<dbReference type="OMA" id="GIGFRTM"/>
<accession>A0A9R0XP22</accession>
<evidence type="ECO:0000313" key="3">
    <source>
        <dbReference type="Proteomes" id="UP000324705"/>
    </source>
</evidence>
<dbReference type="InterPro" id="IPR003386">
    <property type="entry name" value="LACT/PDAT_acylTrfase"/>
</dbReference>
<keyword evidence="3" id="KW-1185">Reference proteome</keyword>
<sequence length="437" mass="48382">MIVMGTALLRLLSLLLLLLPPPLRHYLSPANGGGASQLNVYHPIILLPGFSCSNLEARLTDAYAPSLPRCGALKGQGWFPLWNDTWAIVNHDYLPCFVEQMSLVFDSDLDDYRNLAGIETRVPDFGSAHSVTPKNNAGRDKVCLIKLRDELEALGYRDGDTLFGAPYDLRHAPAPPGQPSQVYSDYFARLMGLVQHASKKNGDKPVILVAHSFGGRVVLDFLNSTPLPWRRRFIKHLFLISPSPPTGYMLAVTNLASGSSAVQLPTVSSLALRPMWRTFASSFLSMPAPRVFGHRPLVITKERNYSAYDYPDFLAGLGFSTDEIVRFVKRVLPTMLRVDAPMVPTTYLNGIGFRTMEQVMYLEGSFDAATETVYGHGDGAATLASILAFARELESQQRRNNTFFKFVKIPNATHAGIVIEEHALRRVMAEILQANNS</sequence>
<reference evidence="2 3" key="1">
    <citation type="submission" date="2017-09" db="EMBL/GenBank/DDBJ databases">
        <authorList>
            <consortium name="International Durum Wheat Genome Sequencing Consortium (IDWGSC)"/>
            <person name="Milanesi L."/>
        </authorList>
    </citation>
    <scope>NUCLEOTIDE SEQUENCE [LARGE SCALE GENOMIC DNA]</scope>
    <source>
        <strain evidence="3">cv. Svevo</strain>
    </source>
</reference>
<dbReference type="InterPro" id="IPR029058">
    <property type="entry name" value="AB_hydrolase_fold"/>
</dbReference>
<evidence type="ECO:0000256" key="1">
    <source>
        <dbReference type="SAM" id="SignalP"/>
    </source>
</evidence>
<dbReference type="Gene3D" id="3.40.50.1820">
    <property type="entry name" value="alpha/beta hydrolase"/>
    <property type="match status" value="1"/>
</dbReference>
<dbReference type="GO" id="GO:0008374">
    <property type="term" value="F:O-acyltransferase activity"/>
    <property type="evidence" value="ECO:0007669"/>
    <property type="project" value="InterPro"/>
</dbReference>
<dbReference type="SUPFAM" id="SSF53474">
    <property type="entry name" value="alpha/beta-Hydrolases"/>
    <property type="match status" value="1"/>
</dbReference>
<dbReference type="EMBL" id="LT934120">
    <property type="protein sequence ID" value="VAI40394.1"/>
    <property type="molecule type" value="Genomic_DNA"/>
</dbReference>
<dbReference type="PANTHER" id="PTHR11440">
    <property type="entry name" value="LECITHIN-CHOLESTEROL ACYLTRANSFERASE-RELATED"/>
    <property type="match status" value="1"/>
</dbReference>
<dbReference type="Gramene" id="TRITD5Bv1G248390.1">
    <property type="protein sequence ID" value="TRITD5Bv1G248390.1"/>
    <property type="gene ID" value="TRITD5Bv1G248390"/>
</dbReference>
<feature type="signal peptide" evidence="1">
    <location>
        <begin position="1"/>
        <end position="25"/>
    </location>
</feature>
<dbReference type="Proteomes" id="UP000324705">
    <property type="component" value="Chromosome 5B"/>
</dbReference>
<gene>
    <name evidence="2" type="ORF">TRITD_5Bv1G248390</name>
</gene>
<proteinExistence type="predicted"/>